<dbReference type="OrthoDB" id="292843at2"/>
<protein>
    <submittedName>
        <fullName evidence="1">Uncharacterized protein</fullName>
    </submittedName>
</protein>
<reference evidence="1 2" key="1">
    <citation type="submission" date="2019-06" db="EMBL/GenBank/DDBJ databases">
        <title>Sequencing the genomes of 1000 actinobacteria strains.</title>
        <authorList>
            <person name="Klenk H.-P."/>
        </authorList>
    </citation>
    <scope>NUCLEOTIDE SEQUENCE [LARGE SCALE GENOMIC DNA]</scope>
    <source>
        <strain evidence="1 2">DSM 102200</strain>
    </source>
</reference>
<accession>A0A543BTL6</accession>
<dbReference type="AlphaFoldDB" id="A0A543BTL6"/>
<dbReference type="RefSeq" id="WP_141964000.1">
    <property type="nucleotide sequence ID" value="NZ_VFOZ01000003.1"/>
</dbReference>
<sequence length="359" mass="38567">MSHVPRHASAYTIDVPGDDTAREIAEVLVGRGHAVVCTAPGGRVVAVDLGPYPSDDEHWWTAAEERFVSGLVEEHGGRVMRSQALPGTARRLLVQGEVVADRTVEQARDQRMAALSREPARVPAPVIVHRLKTPEPSAGPIGEPVTLNGLDDVDWASLSHAYGSAWDVPDLLRRLAANDEAWDEAMRDYFDAVVHQGTCYDSTPRTIGPLVRLACAPRLVPEYRLGLLADLAHVATLDPAGSVEDETPTGREVIARVPDLLDLWPDVSPSARAWLVVLAALEPATTRLSDFRAFRRQVEGPSPALDLALALIGGDDALGLMLGAAAWDERIPGMLKAAGSPRAGRLKVLIHLAAAELAR</sequence>
<dbReference type="Proteomes" id="UP000316096">
    <property type="component" value="Unassembled WGS sequence"/>
</dbReference>
<proteinExistence type="predicted"/>
<organism evidence="1 2">
    <name type="scientific">Actinoallomurus bryophytorum</name>
    <dbReference type="NCBI Taxonomy" id="1490222"/>
    <lineage>
        <taxon>Bacteria</taxon>
        <taxon>Bacillati</taxon>
        <taxon>Actinomycetota</taxon>
        <taxon>Actinomycetes</taxon>
        <taxon>Streptosporangiales</taxon>
        <taxon>Thermomonosporaceae</taxon>
        <taxon>Actinoallomurus</taxon>
    </lineage>
</organism>
<name>A0A543BTL6_9ACTN</name>
<gene>
    <name evidence="1" type="ORF">FB559_8790</name>
</gene>
<evidence type="ECO:0000313" key="2">
    <source>
        <dbReference type="Proteomes" id="UP000316096"/>
    </source>
</evidence>
<keyword evidence="2" id="KW-1185">Reference proteome</keyword>
<evidence type="ECO:0000313" key="1">
    <source>
        <dbReference type="EMBL" id="TQL88171.1"/>
    </source>
</evidence>
<comment type="caution">
    <text evidence="1">The sequence shown here is derived from an EMBL/GenBank/DDBJ whole genome shotgun (WGS) entry which is preliminary data.</text>
</comment>
<dbReference type="EMBL" id="VFOZ01000003">
    <property type="protein sequence ID" value="TQL88171.1"/>
    <property type="molecule type" value="Genomic_DNA"/>
</dbReference>